<dbReference type="EMBL" id="QGDC01000002">
    <property type="protein sequence ID" value="RCH55803.1"/>
    <property type="molecule type" value="Genomic_DNA"/>
</dbReference>
<dbReference type="SUPFAM" id="SSF52266">
    <property type="entry name" value="SGNH hydrolase"/>
    <property type="match status" value="1"/>
</dbReference>
<evidence type="ECO:0000313" key="4">
    <source>
        <dbReference type="Proteomes" id="UP000253209"/>
    </source>
</evidence>
<dbReference type="InterPro" id="IPR052762">
    <property type="entry name" value="PCW_deacetylase/CE"/>
</dbReference>
<evidence type="ECO:0000259" key="2">
    <source>
        <dbReference type="Pfam" id="PF17996"/>
    </source>
</evidence>
<dbReference type="InterPro" id="IPR036514">
    <property type="entry name" value="SGNH_hydro_sf"/>
</dbReference>
<dbReference type="Gene3D" id="3.40.50.1110">
    <property type="entry name" value="SGNH hydrolase"/>
    <property type="match status" value="1"/>
</dbReference>
<dbReference type="PANTHER" id="PTHR37834">
    <property type="entry name" value="GDSL-LIKE LIPASE/ACYLHYDROLASE DOMAIN PROTEIN (AFU_ORTHOLOGUE AFUA_2G00620)"/>
    <property type="match status" value="1"/>
</dbReference>
<protein>
    <submittedName>
        <fullName evidence="3">Electron transporter RnfD</fullName>
    </submittedName>
</protein>
<dbReference type="InterPro" id="IPR040794">
    <property type="entry name" value="CE2_N"/>
</dbReference>
<evidence type="ECO:0000313" key="3">
    <source>
        <dbReference type="EMBL" id="RCH55803.1"/>
    </source>
</evidence>
<proteinExistence type="predicted"/>
<gene>
    <name evidence="3" type="ORF">DJ568_03340</name>
</gene>
<sequence length="360" mass="40718">MRFFSFIISTFLFAGLTAPTAAQHMVKPADPRIQYTGRISVEDQHIMMSWSGTSLRINFEGSQVKAVLMDEYGENYYNVIVDGRVVNVLDLDKGKKEYTLVAGLKAGKHTLELFKRTEWVFGRTWIYGLVLENANTLLTAPVVKKRKMEFYGDSITCGYGVEDTTGQDRGASPYENAYKTYAAITARYFNADYHSISRSGIGLTISWFPQIMPEMYNKLDPVDEKSNWDFSKYIPDVIVINLFQNDAGLTKATTIPEYKRRFGNTAPTAEYIVNAYVKFIKELRSKHPKAHIICVLGNMDASQTGSEWRGYVKQAAAGLKDARVHSLIFPYKKTPGHPSAAEQQAMADDLIKFIKEKVTW</sequence>
<dbReference type="OrthoDB" id="9801375at2"/>
<dbReference type="InterPro" id="IPR037461">
    <property type="entry name" value="CtCE2-like_dom"/>
</dbReference>
<dbReference type="Proteomes" id="UP000253209">
    <property type="component" value="Unassembled WGS sequence"/>
</dbReference>
<dbReference type="RefSeq" id="WP_114003838.1">
    <property type="nucleotide sequence ID" value="NZ_QGDC01000002.1"/>
</dbReference>
<dbReference type="Gene3D" id="2.60.120.260">
    <property type="entry name" value="Galactose-binding domain-like"/>
    <property type="match status" value="1"/>
</dbReference>
<dbReference type="InterPro" id="IPR013830">
    <property type="entry name" value="SGNH_hydro"/>
</dbReference>
<reference evidence="3 4" key="1">
    <citation type="submission" date="2018-05" db="EMBL/GenBank/DDBJ databases">
        <title>Mucilaginibacter hurinus sp. nov., isolated from briquette warehouse soil.</title>
        <authorList>
            <person name="Choi L."/>
        </authorList>
    </citation>
    <scope>NUCLEOTIDE SEQUENCE [LARGE SCALE GENOMIC DNA]</scope>
    <source>
        <strain evidence="3 4">ZR32</strain>
    </source>
</reference>
<organism evidence="3 4">
    <name type="scientific">Mucilaginibacter hurinus</name>
    <dbReference type="NCBI Taxonomy" id="2201324"/>
    <lineage>
        <taxon>Bacteria</taxon>
        <taxon>Pseudomonadati</taxon>
        <taxon>Bacteroidota</taxon>
        <taxon>Sphingobacteriia</taxon>
        <taxon>Sphingobacteriales</taxon>
        <taxon>Sphingobacteriaceae</taxon>
        <taxon>Mucilaginibacter</taxon>
    </lineage>
</organism>
<name>A0A367GSX6_9SPHI</name>
<dbReference type="Pfam" id="PF17996">
    <property type="entry name" value="CE2_N"/>
    <property type="match status" value="1"/>
</dbReference>
<comment type="caution">
    <text evidence="3">The sequence shown here is derived from an EMBL/GenBank/DDBJ whole genome shotgun (WGS) entry which is preliminary data.</text>
</comment>
<accession>A0A367GSX6</accession>
<feature type="domain" description="Carbohydrate esterase 2 N-terminal" evidence="2">
    <location>
        <begin position="35"/>
        <end position="141"/>
    </location>
</feature>
<dbReference type="GO" id="GO:0052689">
    <property type="term" value="F:carboxylic ester hydrolase activity"/>
    <property type="evidence" value="ECO:0007669"/>
    <property type="project" value="InterPro"/>
</dbReference>
<dbReference type="Pfam" id="PF13472">
    <property type="entry name" value="Lipase_GDSL_2"/>
    <property type="match status" value="1"/>
</dbReference>
<dbReference type="CDD" id="cd01831">
    <property type="entry name" value="Endoglucanase_E_like"/>
    <property type="match status" value="1"/>
</dbReference>
<feature type="domain" description="SGNH hydrolase-type esterase" evidence="1">
    <location>
        <begin position="150"/>
        <end position="321"/>
    </location>
</feature>
<keyword evidence="4" id="KW-1185">Reference proteome</keyword>
<evidence type="ECO:0000259" key="1">
    <source>
        <dbReference type="Pfam" id="PF13472"/>
    </source>
</evidence>
<dbReference type="AlphaFoldDB" id="A0A367GSX6"/>
<dbReference type="PANTHER" id="PTHR37834:SF2">
    <property type="entry name" value="ESTERASE, SGNH HYDROLASE-TYPE"/>
    <property type="match status" value="1"/>
</dbReference>